<dbReference type="AlphaFoldDB" id="A0A1S6QH18"/>
<keyword evidence="1" id="KW-0472">Membrane</keyword>
<evidence type="ECO:0000313" key="3">
    <source>
        <dbReference type="EMBL" id="AQW20917.1"/>
    </source>
</evidence>
<dbReference type="eggNOG" id="COG3402">
    <property type="taxonomic scope" value="Bacteria"/>
</dbReference>
<accession>A0A1S6QH18</accession>
<keyword evidence="1" id="KW-1133">Transmembrane helix</keyword>
<proteinExistence type="predicted"/>
<evidence type="ECO:0000259" key="2">
    <source>
        <dbReference type="Pfam" id="PF03703"/>
    </source>
</evidence>
<feature type="domain" description="YdbS-like PH" evidence="2">
    <location>
        <begin position="71"/>
        <end position="147"/>
    </location>
</feature>
<sequence>MNQAIQLPVKIKTVWKFSALMTFLSTIVIFGVAFTIGLATEWRWLVYLSYVALGLGLILSIGEFALISYRYAFFRYQLTEDAVQIQKGFIFRERVSVPIARVQDVKIEQGPILRSQNLQSVTVTTASTNHAIDGLEPEVAEQLREQIMEKAMEAVENDV</sequence>
<dbReference type="InterPro" id="IPR005182">
    <property type="entry name" value="YdbS-like_PH"/>
</dbReference>
<dbReference type="KEGG" id="lcu:PL11_002785"/>
<dbReference type="Proteomes" id="UP000030361">
    <property type="component" value="Chromosome"/>
</dbReference>
<evidence type="ECO:0000256" key="1">
    <source>
        <dbReference type="SAM" id="Phobius"/>
    </source>
</evidence>
<evidence type="ECO:0000313" key="4">
    <source>
        <dbReference type="Proteomes" id="UP000030361"/>
    </source>
</evidence>
<dbReference type="Pfam" id="PF03703">
    <property type="entry name" value="bPH_2"/>
    <property type="match status" value="1"/>
</dbReference>
<dbReference type="PANTHER" id="PTHR34473">
    <property type="entry name" value="UPF0699 TRANSMEMBRANE PROTEIN YDBS"/>
    <property type="match status" value="1"/>
</dbReference>
<gene>
    <name evidence="3" type="ORF">PL11_002785</name>
</gene>
<organism evidence="3 4">
    <name type="scientific">Lentilactobacillus curieae</name>
    <dbReference type="NCBI Taxonomy" id="1138822"/>
    <lineage>
        <taxon>Bacteria</taxon>
        <taxon>Bacillati</taxon>
        <taxon>Bacillota</taxon>
        <taxon>Bacilli</taxon>
        <taxon>Lactobacillales</taxon>
        <taxon>Lactobacillaceae</taxon>
        <taxon>Lentilactobacillus</taxon>
    </lineage>
</organism>
<feature type="transmembrane region" description="Helical" evidence="1">
    <location>
        <begin position="20"/>
        <end position="39"/>
    </location>
</feature>
<keyword evidence="1" id="KW-0812">Transmembrane</keyword>
<protein>
    <recommendedName>
        <fullName evidence="2">YdbS-like PH domain-containing protein</fullName>
    </recommendedName>
</protein>
<reference evidence="3 4" key="1">
    <citation type="journal article" date="2015" name="Genome Announc.">
        <title>Genome Sequence of Lactobacillus curieae CCTCC M 2011381T, a Novel Producer of Gamma-aminobutyric Acid.</title>
        <authorList>
            <person name="Wang Y."/>
            <person name="Wang Y."/>
            <person name="Lang C."/>
            <person name="Wei D."/>
            <person name="Xu P."/>
            <person name="Xie J."/>
        </authorList>
    </citation>
    <scope>NUCLEOTIDE SEQUENCE [LARGE SCALE GENOMIC DNA]</scope>
    <source>
        <strain evidence="3 4">CCTCC M 2011381</strain>
    </source>
</reference>
<dbReference type="EMBL" id="CP018906">
    <property type="protein sequence ID" value="AQW20917.1"/>
    <property type="molecule type" value="Genomic_DNA"/>
</dbReference>
<feature type="transmembrane region" description="Helical" evidence="1">
    <location>
        <begin position="45"/>
        <end position="67"/>
    </location>
</feature>
<dbReference type="PANTHER" id="PTHR34473:SF2">
    <property type="entry name" value="UPF0699 TRANSMEMBRANE PROTEIN YDBT"/>
    <property type="match status" value="1"/>
</dbReference>
<dbReference type="RefSeq" id="WP_035166219.1">
    <property type="nucleotide sequence ID" value="NZ_CP018906.1"/>
</dbReference>
<name>A0A1S6QH18_9LACO</name>
<keyword evidence="4" id="KW-1185">Reference proteome</keyword>
<dbReference type="OrthoDB" id="1750577at2"/>